<protein>
    <submittedName>
        <fullName evidence="3">Uncharacterized protein</fullName>
    </submittedName>
</protein>
<dbReference type="EMBL" id="BQXS01012765">
    <property type="protein sequence ID" value="GKT27745.1"/>
    <property type="molecule type" value="Genomic_DNA"/>
</dbReference>
<keyword evidence="4" id="KW-1185">Reference proteome</keyword>
<organism evidence="3 4">
    <name type="scientific">Aduncisulcus paluster</name>
    <dbReference type="NCBI Taxonomy" id="2918883"/>
    <lineage>
        <taxon>Eukaryota</taxon>
        <taxon>Metamonada</taxon>
        <taxon>Carpediemonas-like organisms</taxon>
        <taxon>Aduncisulcus</taxon>
    </lineage>
</organism>
<sequence length="194" mass="21368">MIRIVDSVSDPFLPQLSNSTLAIFVLTIIILTRSKKRYIPISYQSLRKYLIEYRGMAEDERIGISTSSKGYCEQFFSSRMIVFDRKKEEFLFFSPESCSTPDPHSPRGISSCRSTPNLSSVPLSDSISSSIRSFSASPESIHSECSSPRRVGRSSISSTLSSSDTASEVIVDDDGGSRVSLLLPSGVVKNIFVC</sequence>
<feature type="transmembrane region" description="Helical" evidence="2">
    <location>
        <begin position="12"/>
        <end position="31"/>
    </location>
</feature>
<keyword evidence="2" id="KW-0812">Transmembrane</keyword>
<name>A0ABQ5K5E0_9EUKA</name>
<keyword evidence="2" id="KW-1133">Transmembrane helix</keyword>
<evidence type="ECO:0000256" key="1">
    <source>
        <dbReference type="SAM" id="MobiDB-lite"/>
    </source>
</evidence>
<proteinExistence type="predicted"/>
<accession>A0ABQ5K5E0</accession>
<evidence type="ECO:0000256" key="2">
    <source>
        <dbReference type="SAM" id="Phobius"/>
    </source>
</evidence>
<evidence type="ECO:0000313" key="3">
    <source>
        <dbReference type="EMBL" id="GKT27745.1"/>
    </source>
</evidence>
<keyword evidence="2" id="KW-0472">Membrane</keyword>
<comment type="caution">
    <text evidence="3">The sequence shown here is derived from an EMBL/GenBank/DDBJ whole genome shotgun (WGS) entry which is preliminary data.</text>
</comment>
<reference evidence="3" key="1">
    <citation type="submission" date="2022-03" db="EMBL/GenBank/DDBJ databases">
        <title>Draft genome sequence of Aduncisulcus paluster, a free-living microaerophilic Fornicata.</title>
        <authorList>
            <person name="Yuyama I."/>
            <person name="Kume K."/>
            <person name="Tamura T."/>
            <person name="Inagaki Y."/>
            <person name="Hashimoto T."/>
        </authorList>
    </citation>
    <scope>NUCLEOTIDE SEQUENCE</scope>
    <source>
        <strain evidence="3">NY0171</strain>
    </source>
</reference>
<feature type="region of interest" description="Disordered" evidence="1">
    <location>
        <begin position="139"/>
        <end position="159"/>
    </location>
</feature>
<evidence type="ECO:0000313" key="4">
    <source>
        <dbReference type="Proteomes" id="UP001057375"/>
    </source>
</evidence>
<gene>
    <name evidence="3" type="ORF">ADUPG1_014001</name>
</gene>
<dbReference type="Proteomes" id="UP001057375">
    <property type="component" value="Unassembled WGS sequence"/>
</dbReference>